<evidence type="ECO:0000313" key="3">
    <source>
        <dbReference type="Proteomes" id="UP000652430"/>
    </source>
</evidence>
<dbReference type="Pfam" id="PF01370">
    <property type="entry name" value="Epimerase"/>
    <property type="match status" value="1"/>
</dbReference>
<reference evidence="3" key="1">
    <citation type="journal article" date="2019" name="Int. J. Syst. Evol. Microbiol.">
        <title>The Global Catalogue of Microorganisms (GCM) 10K type strain sequencing project: providing services to taxonomists for standard genome sequencing and annotation.</title>
        <authorList>
            <consortium name="The Broad Institute Genomics Platform"/>
            <consortium name="The Broad Institute Genome Sequencing Center for Infectious Disease"/>
            <person name="Wu L."/>
            <person name="Ma J."/>
        </authorList>
    </citation>
    <scope>NUCLEOTIDE SEQUENCE [LARGE SCALE GENOMIC DNA]</scope>
    <source>
        <strain evidence="3">CGMCC 1.8957</strain>
    </source>
</reference>
<dbReference type="PANTHER" id="PTHR43245:SF13">
    <property type="entry name" value="UDP-D-APIOSE_UDP-D-XYLOSE SYNTHASE 2"/>
    <property type="match status" value="1"/>
</dbReference>
<gene>
    <name evidence="2" type="ORF">GCM10008023_30720</name>
</gene>
<keyword evidence="3" id="KW-1185">Reference proteome</keyword>
<evidence type="ECO:0000313" key="2">
    <source>
        <dbReference type="EMBL" id="GHH21699.1"/>
    </source>
</evidence>
<organism evidence="2 3">
    <name type="scientific">Sphingomonas glacialis</name>
    <dbReference type="NCBI Taxonomy" id="658225"/>
    <lineage>
        <taxon>Bacteria</taxon>
        <taxon>Pseudomonadati</taxon>
        <taxon>Pseudomonadota</taxon>
        <taxon>Alphaproteobacteria</taxon>
        <taxon>Sphingomonadales</taxon>
        <taxon>Sphingomonadaceae</taxon>
        <taxon>Sphingomonas</taxon>
    </lineage>
</organism>
<dbReference type="RefSeq" id="WP_229839441.1">
    <property type="nucleotide sequence ID" value="NZ_BNAQ01000005.1"/>
</dbReference>
<dbReference type="InterPro" id="IPR036291">
    <property type="entry name" value="NAD(P)-bd_dom_sf"/>
</dbReference>
<dbReference type="Gene3D" id="3.40.50.720">
    <property type="entry name" value="NAD(P)-binding Rossmann-like Domain"/>
    <property type="match status" value="1"/>
</dbReference>
<comment type="caution">
    <text evidence="2">The sequence shown here is derived from an EMBL/GenBank/DDBJ whole genome shotgun (WGS) entry which is preliminary data.</text>
</comment>
<feature type="domain" description="NAD-dependent epimerase/dehydratase" evidence="1">
    <location>
        <begin position="3"/>
        <end position="222"/>
    </location>
</feature>
<evidence type="ECO:0000259" key="1">
    <source>
        <dbReference type="Pfam" id="PF01370"/>
    </source>
</evidence>
<dbReference type="Gene3D" id="3.90.25.10">
    <property type="entry name" value="UDP-galactose 4-epimerase, domain 1"/>
    <property type="match status" value="1"/>
</dbReference>
<protein>
    <submittedName>
        <fullName evidence="2">CDP-4-dehydro-6-deoxy-D-gulose 4-reductase</fullName>
    </submittedName>
</protein>
<proteinExistence type="predicted"/>
<accession>A0ABQ3LNZ4</accession>
<dbReference type="EMBL" id="BNAQ01000005">
    <property type="protein sequence ID" value="GHH21699.1"/>
    <property type="molecule type" value="Genomic_DNA"/>
</dbReference>
<dbReference type="PANTHER" id="PTHR43245">
    <property type="entry name" value="BIFUNCTIONAL POLYMYXIN RESISTANCE PROTEIN ARNA"/>
    <property type="match status" value="1"/>
</dbReference>
<dbReference type="InterPro" id="IPR001509">
    <property type="entry name" value="Epimerase_deHydtase"/>
</dbReference>
<dbReference type="SUPFAM" id="SSF51735">
    <property type="entry name" value="NAD(P)-binding Rossmann-fold domains"/>
    <property type="match status" value="1"/>
</dbReference>
<dbReference type="InterPro" id="IPR050177">
    <property type="entry name" value="Lipid_A_modif_metabolic_enz"/>
</dbReference>
<dbReference type="Proteomes" id="UP000652430">
    <property type="component" value="Unassembled WGS sequence"/>
</dbReference>
<sequence length="300" mass="31215">MRVLLTGASGFIGRAVVPMLLEAGVEVHALGRSPVDHAGVIDHPADLLAGVDRGMIEAIGASHLLHLAWEARPGFWAASENLDWVAASIGLVRAFVAGGGRRAVVAGSCAEYDWTGSGRLEEATSPIRPATLYGTAKASLHAVLAKAPPGLGLSLAWARIFFPYGPGERPERLLGSLLEAAHSGDVAKVSEGSQRRDFIHVEDVAAALVAILAAPVEGVVNVASGEATTVRRFVEIATQAAGSADRVAYGAIPTRPDDPPLIEGAIDRLLAETAYRPRFTLETGLADAVARFGVSPPTSD</sequence>
<name>A0ABQ3LNZ4_9SPHN</name>